<keyword evidence="1" id="KW-1133">Transmembrane helix</keyword>
<proteinExistence type="predicted"/>
<dbReference type="AlphaFoldDB" id="A0A3N1H6M8"/>
<feature type="transmembrane region" description="Helical" evidence="1">
    <location>
        <begin position="21"/>
        <end position="44"/>
    </location>
</feature>
<organism evidence="2 3">
    <name type="scientific">Saccharothrix texasensis</name>
    <dbReference type="NCBI Taxonomy" id="103734"/>
    <lineage>
        <taxon>Bacteria</taxon>
        <taxon>Bacillati</taxon>
        <taxon>Actinomycetota</taxon>
        <taxon>Actinomycetes</taxon>
        <taxon>Pseudonocardiales</taxon>
        <taxon>Pseudonocardiaceae</taxon>
        <taxon>Saccharothrix</taxon>
    </lineage>
</organism>
<keyword evidence="1" id="KW-0472">Membrane</keyword>
<reference evidence="2 3" key="1">
    <citation type="submission" date="2018-11" db="EMBL/GenBank/DDBJ databases">
        <title>Sequencing the genomes of 1000 actinobacteria strains.</title>
        <authorList>
            <person name="Klenk H.-P."/>
        </authorList>
    </citation>
    <scope>NUCLEOTIDE SEQUENCE [LARGE SCALE GENOMIC DNA]</scope>
    <source>
        <strain evidence="2 3">DSM 44231</strain>
    </source>
</reference>
<dbReference type="Proteomes" id="UP000268727">
    <property type="component" value="Unassembled WGS sequence"/>
</dbReference>
<name>A0A3N1H6M8_9PSEU</name>
<sequence length="68" mass="7314">MWQCRDVRNRARQLAGVIFLRVVRAALIFLGTGAAAFGTIMIAVDARMTCKTDSATYAGPGRGQPGAW</sequence>
<evidence type="ECO:0000256" key="1">
    <source>
        <dbReference type="SAM" id="Phobius"/>
    </source>
</evidence>
<protein>
    <submittedName>
        <fullName evidence="2">Uncharacterized protein</fullName>
    </submittedName>
</protein>
<keyword evidence="3" id="KW-1185">Reference proteome</keyword>
<dbReference type="EMBL" id="RJKM01000001">
    <property type="protein sequence ID" value="ROP38195.1"/>
    <property type="molecule type" value="Genomic_DNA"/>
</dbReference>
<evidence type="ECO:0000313" key="3">
    <source>
        <dbReference type="Proteomes" id="UP000268727"/>
    </source>
</evidence>
<gene>
    <name evidence="2" type="ORF">EDD40_3536</name>
</gene>
<accession>A0A3N1H6M8</accession>
<evidence type="ECO:0000313" key="2">
    <source>
        <dbReference type="EMBL" id="ROP38195.1"/>
    </source>
</evidence>
<comment type="caution">
    <text evidence="2">The sequence shown here is derived from an EMBL/GenBank/DDBJ whole genome shotgun (WGS) entry which is preliminary data.</text>
</comment>
<keyword evidence="1" id="KW-0812">Transmembrane</keyword>